<proteinExistence type="predicted"/>
<name>A0ABR5HYN9_STRLW</name>
<protein>
    <submittedName>
        <fullName evidence="1">Uncharacterized protein</fullName>
    </submittedName>
</protein>
<reference evidence="1 2" key="1">
    <citation type="submission" date="2015-06" db="EMBL/GenBank/DDBJ databases">
        <title>Draft genome sequence of Streptomyces leeuwenhoekii C58, which produces the novel lasso peptide, chaxapeptin.</title>
        <authorList>
            <person name="Yi Y."/>
            <person name="Hai D."/>
            <person name="Jaspars M."/>
            <person name="Sheng H."/>
            <person name="Rateb M.E."/>
            <person name="Bull A."/>
            <person name="Goodfellow M."/>
            <person name="Asenjo J.A."/>
            <person name="Ebel R."/>
        </authorList>
    </citation>
    <scope>NUCLEOTIDE SEQUENCE [LARGE SCALE GENOMIC DNA]</scope>
    <source>
        <strain evidence="1 2">C58</strain>
    </source>
</reference>
<dbReference type="RefSeq" id="WP_029385339.1">
    <property type="nucleotide sequence ID" value="NZ_AZSD01000289.1"/>
</dbReference>
<evidence type="ECO:0000313" key="2">
    <source>
        <dbReference type="Proteomes" id="UP000037274"/>
    </source>
</evidence>
<evidence type="ECO:0000313" key="1">
    <source>
        <dbReference type="EMBL" id="KMS78800.1"/>
    </source>
</evidence>
<sequence length="223" mass="25934">MVDGMPEWMQRSFSVPRLRPYLRATGGDPGAATRLYWWNVEASAALYAPLQCVEVAVRNALHDCLVRTYGRQDWWHPAPLDERGKRLVEEASRKCLRNEARRAKKRKGPARPVTVDDIVTELNFGFWATLLVARYDRVFWVPTLHKAFPYYTGRRDALYKDVWALVRLRNRVMHHEPIHRDDLAADHARIYRVLAALSPDLAKEVRARDRFQDVLDGKEDDLG</sequence>
<organism evidence="1 2">
    <name type="scientific">Streptomyces leeuwenhoekii</name>
    <dbReference type="NCBI Taxonomy" id="1437453"/>
    <lineage>
        <taxon>Bacteria</taxon>
        <taxon>Bacillati</taxon>
        <taxon>Actinomycetota</taxon>
        <taxon>Actinomycetes</taxon>
        <taxon>Kitasatosporales</taxon>
        <taxon>Streptomycetaceae</taxon>
        <taxon>Streptomyces</taxon>
    </lineage>
</organism>
<gene>
    <name evidence="1" type="ORF">ACH49_14505</name>
</gene>
<keyword evidence="2" id="KW-1185">Reference proteome</keyword>
<dbReference type="EMBL" id="LFEH01000046">
    <property type="protein sequence ID" value="KMS78800.1"/>
    <property type="molecule type" value="Genomic_DNA"/>
</dbReference>
<dbReference type="Proteomes" id="UP000037274">
    <property type="component" value="Unassembled WGS sequence"/>
</dbReference>
<accession>A0ABR5HYN9</accession>
<comment type="caution">
    <text evidence="1">The sequence shown here is derived from an EMBL/GenBank/DDBJ whole genome shotgun (WGS) entry which is preliminary data.</text>
</comment>